<feature type="compositionally biased region" description="Low complexity" evidence="1">
    <location>
        <begin position="1526"/>
        <end position="1535"/>
    </location>
</feature>
<feature type="compositionally biased region" description="Low complexity" evidence="1">
    <location>
        <begin position="285"/>
        <end position="294"/>
    </location>
</feature>
<evidence type="ECO:0000313" key="3">
    <source>
        <dbReference type="Proteomes" id="UP001164746"/>
    </source>
</evidence>
<feature type="compositionally biased region" description="Low complexity" evidence="1">
    <location>
        <begin position="723"/>
        <end position="734"/>
    </location>
</feature>
<dbReference type="PANTHER" id="PTHR21510">
    <property type="entry name" value="AKNA DOMAIN-CONTAINING PROTEIN"/>
    <property type="match status" value="1"/>
</dbReference>
<feature type="region of interest" description="Disordered" evidence="1">
    <location>
        <begin position="1980"/>
        <end position="2004"/>
    </location>
</feature>
<feature type="region of interest" description="Disordered" evidence="1">
    <location>
        <begin position="185"/>
        <end position="526"/>
    </location>
</feature>
<feature type="compositionally biased region" description="Basic and acidic residues" evidence="1">
    <location>
        <begin position="1154"/>
        <end position="1172"/>
    </location>
</feature>
<feature type="region of interest" description="Disordered" evidence="1">
    <location>
        <begin position="1055"/>
        <end position="1875"/>
    </location>
</feature>
<evidence type="ECO:0000313" key="2">
    <source>
        <dbReference type="EMBL" id="WAR31313.1"/>
    </source>
</evidence>
<feature type="region of interest" description="Disordered" evidence="1">
    <location>
        <begin position="1887"/>
        <end position="1906"/>
    </location>
</feature>
<feature type="region of interest" description="Disordered" evidence="1">
    <location>
        <begin position="960"/>
        <end position="1042"/>
    </location>
</feature>
<feature type="compositionally biased region" description="Polar residues" evidence="1">
    <location>
        <begin position="1075"/>
        <end position="1094"/>
    </location>
</feature>
<feature type="compositionally biased region" description="Basic and acidic residues" evidence="1">
    <location>
        <begin position="117"/>
        <end position="132"/>
    </location>
</feature>
<feature type="region of interest" description="Disordered" evidence="1">
    <location>
        <begin position="679"/>
        <end position="748"/>
    </location>
</feature>
<protein>
    <submittedName>
        <fullName evidence="2">AKuncharacterized</fullName>
    </submittedName>
</protein>
<feature type="compositionally biased region" description="Basic and acidic residues" evidence="1">
    <location>
        <begin position="566"/>
        <end position="585"/>
    </location>
</feature>
<feature type="compositionally biased region" description="Low complexity" evidence="1">
    <location>
        <begin position="457"/>
        <end position="469"/>
    </location>
</feature>
<feature type="compositionally biased region" description="Polar residues" evidence="1">
    <location>
        <begin position="1428"/>
        <end position="1455"/>
    </location>
</feature>
<feature type="compositionally biased region" description="Pro residues" evidence="1">
    <location>
        <begin position="1668"/>
        <end position="1680"/>
    </location>
</feature>
<feature type="compositionally biased region" description="Basic and acidic residues" evidence="1">
    <location>
        <begin position="1492"/>
        <end position="1502"/>
    </location>
</feature>
<feature type="compositionally biased region" description="Polar residues" evidence="1">
    <location>
        <begin position="1818"/>
        <end position="1833"/>
    </location>
</feature>
<feature type="compositionally biased region" description="Polar residues" evidence="1">
    <location>
        <begin position="1348"/>
        <end position="1359"/>
    </location>
</feature>
<reference evidence="2" key="1">
    <citation type="submission" date="2022-11" db="EMBL/GenBank/DDBJ databases">
        <title>Centuries of genome instability and evolution in soft-shell clam transmissible cancer (bioRxiv).</title>
        <authorList>
            <person name="Hart S.F.M."/>
            <person name="Yonemitsu M.A."/>
            <person name="Giersch R.M."/>
            <person name="Beal B.F."/>
            <person name="Arriagada G."/>
            <person name="Davis B.W."/>
            <person name="Ostrander E.A."/>
            <person name="Goff S.P."/>
            <person name="Metzger M.J."/>
        </authorList>
    </citation>
    <scope>NUCLEOTIDE SEQUENCE</scope>
    <source>
        <strain evidence="2">MELC-2E11</strain>
        <tissue evidence="2">Siphon/mantle</tissue>
    </source>
</reference>
<dbReference type="PANTHER" id="PTHR21510:SF13">
    <property type="entry name" value="AKNA DOMAIN-CONTAINING PROTEIN"/>
    <property type="match status" value="1"/>
</dbReference>
<feature type="compositionally biased region" description="Basic and acidic residues" evidence="1">
    <location>
        <begin position="971"/>
        <end position="984"/>
    </location>
</feature>
<dbReference type="InterPro" id="IPR052655">
    <property type="entry name" value="AKNA_Centrosome-Trans_reg"/>
</dbReference>
<feature type="region of interest" description="Disordered" evidence="1">
    <location>
        <begin position="117"/>
        <end position="173"/>
    </location>
</feature>
<organism evidence="2 3">
    <name type="scientific">Mya arenaria</name>
    <name type="common">Soft-shell clam</name>
    <dbReference type="NCBI Taxonomy" id="6604"/>
    <lineage>
        <taxon>Eukaryota</taxon>
        <taxon>Metazoa</taxon>
        <taxon>Spiralia</taxon>
        <taxon>Lophotrochozoa</taxon>
        <taxon>Mollusca</taxon>
        <taxon>Bivalvia</taxon>
        <taxon>Autobranchia</taxon>
        <taxon>Heteroconchia</taxon>
        <taxon>Euheterodonta</taxon>
        <taxon>Imparidentia</taxon>
        <taxon>Neoheterodontei</taxon>
        <taxon>Myida</taxon>
        <taxon>Myoidea</taxon>
        <taxon>Myidae</taxon>
        <taxon>Mya</taxon>
    </lineage>
</organism>
<feature type="compositionally biased region" description="Polar residues" evidence="1">
    <location>
        <begin position="1636"/>
        <end position="1650"/>
    </location>
</feature>
<feature type="compositionally biased region" description="Polar residues" evidence="1">
    <location>
        <begin position="860"/>
        <end position="877"/>
    </location>
</feature>
<feature type="compositionally biased region" description="Basic and acidic residues" evidence="1">
    <location>
        <begin position="219"/>
        <end position="229"/>
    </location>
</feature>
<feature type="compositionally biased region" description="Basic and acidic residues" evidence="1">
    <location>
        <begin position="265"/>
        <end position="278"/>
    </location>
</feature>
<feature type="compositionally biased region" description="Basic and acidic residues" evidence="1">
    <location>
        <begin position="1301"/>
        <end position="1329"/>
    </location>
</feature>
<evidence type="ECO:0000256" key="1">
    <source>
        <dbReference type="SAM" id="MobiDB-lite"/>
    </source>
</evidence>
<feature type="region of interest" description="Disordered" evidence="1">
    <location>
        <begin position="562"/>
        <end position="611"/>
    </location>
</feature>
<dbReference type="Proteomes" id="UP001164746">
    <property type="component" value="Chromosome 17"/>
</dbReference>
<name>A0ABY7GDH0_MYAAR</name>
<feature type="compositionally biased region" description="Polar residues" evidence="1">
    <location>
        <begin position="1174"/>
        <end position="1183"/>
    </location>
</feature>
<feature type="compositionally biased region" description="Basic and acidic residues" evidence="1">
    <location>
        <begin position="1250"/>
        <end position="1271"/>
    </location>
</feature>
<feature type="compositionally biased region" description="Polar residues" evidence="1">
    <location>
        <begin position="310"/>
        <end position="336"/>
    </location>
</feature>
<proteinExistence type="predicted"/>
<feature type="compositionally biased region" description="Polar residues" evidence="1">
    <location>
        <begin position="1232"/>
        <end position="1244"/>
    </location>
</feature>
<feature type="compositionally biased region" description="Polar residues" evidence="1">
    <location>
        <begin position="498"/>
        <end position="508"/>
    </location>
</feature>
<feature type="compositionally biased region" description="Basic and acidic residues" evidence="1">
    <location>
        <begin position="440"/>
        <end position="454"/>
    </location>
</feature>
<feature type="compositionally biased region" description="Polar residues" evidence="1">
    <location>
        <begin position="1394"/>
        <end position="1411"/>
    </location>
</feature>
<gene>
    <name evidence="2" type="ORF">MAR_033855</name>
</gene>
<sequence>MAFLGYSDDFDLDDDGILRDSTESSTHWMDSIIDNKTGGILIDDDGIVRDDFDLLSKHGSSTHWTDSGLGGDKPTSTPSTLRQLDLQSYPSFEDVSRNFDESNVNISDFEASKDDLSFDRDFDDTKDNEKSYSKGGNRSGLSSRSSFDHSLNYDDTFDERDKKSEPKQDLFGEEYYKQLQELGVLVDEEDLPQPRDSLQEFENLESNYSRDYDDDDDESRVADEIEQFLRNDAPTPTRESMDIEGPNHSVNQPNKPLYDSQGFDAFDRDNYEINEGKRTRPNTASSTRTISSRSFPEISPEEALELYTERLQSLENDQDSLSIPFDQSQSQRSEQNVNEDDDEIYFVASQEHDEDDSPNPAKMPAYDNENKPSVTPKFKSRSRSEHSSDGSRSGTPQGQGYSDSERSRSVTPQGYPDNMENNGYQSNDDRFDSLTQVTRLDSRNKTQTESDTFRPDSALSELSAAASESRSVRPKAKIKENGKPPTQQNSGLSHARSQESFFEHTSLSIPKKSEKGPKRLLPKPSPEENQALKLRCKSVSNLNAQGPVKPTHMTLSEIRSINSGDPHLHIDLPEIEHDQDPDPEPKSGASDAPKGDLTKKLKQESSKRAQATQLVKQLQSDYDKLLSKYALAELTIDQMRLGAKISLHSASPTPSQATSGSLQSAQHLHLMQLGGTQRGSIASASPHMATPNAFFPEAPQVPSESGGVGTHARGTSPALLPRSDSTNSIDSTSTPRGDVEEPGGIANDAEQVKLGLMFQARNLDDRMQSFQALLAENHLTVEEQEDVFDKIRGDHEKLRSDYLQSKEDYNVLRRSAPGGLDAAFDQEKELEGQLFQIGMKFDEIHEKVEDNMKEKATKRQPFQQSRRGSADNLNTSMDVDPSTENVKKKIRGVSAGNDMLEPRRDPAFDDKLKRLHEDYNALMDRYRRLKQMAKTPEREQEIDHLVRKLHKICQEEPEIFKLPADLQSGHDQPHSSQEMKSEKPHHVKNLPPTPASDKHHTEQKLALEKRKLPDPKSEKPADKPSENSASKPPAKAPGKSYEIFTGSETWSLAESIDRWQHESAQADSHGKSRSTENISRSQDNLNSSMASNRSFRSERDYDDRSSGQGTDIHRRPERSGSYSSLSSRGRHTPDLSYRGDTGSPNPSLPRPRRHDYPDRERRERRDLKKRPEGGSTTSLQDSGISEHEGGATGGPSALSKLPGPGKFKQMTGRREPDTDSGFIGSMVGSEVSAGNLSSRRQPQSPLRLRHPADPRDQRPSSRQSSRSEDSAHGTTPRSGRSVASSRSARRTPTKAFPLESKQTETETQARAKTPTRDDRQTPTRPDSSRSKQAQGQKTPQRSRDYTDDSYTSVTESEMSYDTDRRRNSRPSSRNTSQRHIDRIMEDSEEESFSVDPTLNETTDLNMSSLTSDFEKPNVKQNRKPEVKQVNQTPKKTQETSTSKSGSKVNRQPSKTQGQGQGQGQVGVRGQQGRRKGDVTDTDTSLSLSLARDTTRDLTHDTTEDTYTSDETTPRSVIERERKQARIARQQAPPQEDGVTKAPATVTQAAPPKRATTPVKAKKSEVHPKRLHDSSMELSPETGLVRGPEMRLPLGLPTRAVRGPDLTKPKYVDRSIGSGSEETILASDAETAATGATRDSVNSARLKTLSSEIDKLRQEFVRANQERPQPQPLPPSQPPPPQERDPYYDQYFDPTEDPMAFMRGPRRRANSFSGHGGRDWGYDWTLPNVHRDGDIPLGYAAADAYAPPGHQKHRRDDGQQGDQRPRGRNRLKKRISQRNSGTQHAPDQNGYESDQSPNRAPVESQGVRGHYGFYEAAPQQASPMATATLTQPGNLQEGRRVFGSQPNLSYQGYQPPPPARSTASGSSTGQTGSNRPLRQTLYSYAANPTQNRPQQGYQDTDYHSHSNKVPYSQRQYASDDIHVNDGQTRFIPNGAREGVGRQEGGGVYTSVCPMCGSSAYHTHGDYVYPPEDHRQPLGYLVHDGRTGSRSRARSRSLGRAGRIRHYSPDGRVKSRYFVREFGDVSSESAERQRLRHGRKYRRVRGEDEYESDRGLGGGGLSLSVAGEDDLERSLRLVEEIDHLTHKMMGTVSGELSKSRRMKDFGSSVW</sequence>
<feature type="compositionally biased region" description="Polar residues" evidence="1">
    <location>
        <begin position="1887"/>
        <end position="1897"/>
    </location>
</feature>
<feature type="region of interest" description="Disordered" evidence="1">
    <location>
        <begin position="852"/>
        <end position="884"/>
    </location>
</feature>
<keyword evidence="3" id="KW-1185">Reference proteome</keyword>
<feature type="compositionally biased region" description="Basic and acidic residues" evidence="1">
    <location>
        <begin position="159"/>
        <end position="173"/>
    </location>
</feature>
<feature type="compositionally biased region" description="Low complexity" evidence="1">
    <location>
        <begin position="1277"/>
        <end position="1286"/>
    </location>
</feature>
<feature type="compositionally biased region" description="Polar residues" evidence="1">
    <location>
        <begin position="1330"/>
        <end position="1339"/>
    </location>
</feature>
<feature type="compositionally biased region" description="Basic and acidic residues" evidence="1">
    <location>
        <begin position="996"/>
        <end position="1025"/>
    </location>
</feature>
<feature type="compositionally biased region" description="Basic and acidic residues" evidence="1">
    <location>
        <begin position="1561"/>
        <end position="1574"/>
    </location>
</feature>
<feature type="compositionally biased region" description="Low complexity" evidence="1">
    <location>
        <begin position="1737"/>
        <end position="1748"/>
    </location>
</feature>
<feature type="compositionally biased region" description="Polar residues" evidence="1">
    <location>
        <begin position="1776"/>
        <end position="1797"/>
    </location>
</feature>
<feature type="compositionally biased region" description="Basic residues" evidence="1">
    <location>
        <begin position="1987"/>
        <end position="2004"/>
    </location>
</feature>
<dbReference type="EMBL" id="CP111028">
    <property type="protein sequence ID" value="WAR31313.1"/>
    <property type="molecule type" value="Genomic_DNA"/>
</dbReference>
<accession>A0ABY7GDH0</accession>
<feature type="compositionally biased region" description="Basic and acidic residues" evidence="1">
    <location>
        <begin position="1095"/>
        <end position="1118"/>
    </location>
</feature>
<feature type="compositionally biased region" description="Basic residues" evidence="1">
    <location>
        <begin position="1765"/>
        <end position="1775"/>
    </location>
</feature>
<feature type="compositionally biased region" description="Low complexity" evidence="1">
    <location>
        <begin position="133"/>
        <end position="145"/>
    </location>
</feature>
<feature type="compositionally biased region" description="Low complexity" evidence="1">
    <location>
        <begin position="1860"/>
        <end position="1872"/>
    </location>
</feature>
<feature type="compositionally biased region" description="Basic and acidic residues" evidence="1">
    <location>
        <begin position="1412"/>
        <end position="1426"/>
    </location>
</feature>
<feature type="compositionally biased region" description="Basic and acidic residues" evidence="1">
    <location>
        <begin position="593"/>
        <end position="607"/>
    </location>
</feature>